<keyword evidence="1" id="KW-0547">Nucleotide-binding</keyword>
<name>A0A2K2FUY5_9SPHN</name>
<dbReference type="Pfam" id="PF13087">
    <property type="entry name" value="AAA_12"/>
    <property type="match status" value="1"/>
</dbReference>
<keyword evidence="2" id="KW-0378">Hydrolase</keyword>
<accession>A0A2K2FUY5</accession>
<dbReference type="GO" id="GO:0016787">
    <property type="term" value="F:hydrolase activity"/>
    <property type="evidence" value="ECO:0007669"/>
    <property type="project" value="UniProtKB-KW"/>
</dbReference>
<evidence type="ECO:0000259" key="5">
    <source>
        <dbReference type="Pfam" id="PF13087"/>
    </source>
</evidence>
<dbReference type="SUPFAM" id="SSF52540">
    <property type="entry name" value="P-loop containing nucleoside triphosphate hydrolases"/>
    <property type="match status" value="1"/>
</dbReference>
<evidence type="ECO:0000256" key="1">
    <source>
        <dbReference type="ARBA" id="ARBA00022741"/>
    </source>
</evidence>
<dbReference type="EMBL" id="LYMM01000073">
    <property type="protein sequence ID" value="PNU02592.1"/>
    <property type="molecule type" value="Genomic_DNA"/>
</dbReference>
<keyword evidence="4" id="KW-0067">ATP-binding</keyword>
<evidence type="ECO:0000313" key="7">
    <source>
        <dbReference type="Proteomes" id="UP000236327"/>
    </source>
</evidence>
<protein>
    <recommendedName>
        <fullName evidence="5">DNA2/NAM7 helicase-like C-terminal domain-containing protein</fullName>
    </recommendedName>
</protein>
<keyword evidence="3" id="KW-0347">Helicase</keyword>
<dbReference type="InterPro" id="IPR050534">
    <property type="entry name" value="Coronavir_polyprotein_1ab"/>
</dbReference>
<dbReference type="AlphaFoldDB" id="A0A2K2FUY5"/>
<reference evidence="6 7" key="1">
    <citation type="submission" date="2016-05" db="EMBL/GenBank/DDBJ databases">
        <title>Complete genome sequence of Novosphingobium guangzhouense SA925(T).</title>
        <authorList>
            <person name="Sha S."/>
        </authorList>
    </citation>
    <scope>NUCLEOTIDE SEQUENCE [LARGE SCALE GENOMIC DNA]</scope>
    <source>
        <strain evidence="6 7">SA925</strain>
    </source>
</reference>
<dbReference type="GO" id="GO:0043139">
    <property type="term" value="F:5'-3' DNA helicase activity"/>
    <property type="evidence" value="ECO:0007669"/>
    <property type="project" value="TreeGrafter"/>
</dbReference>
<proteinExistence type="predicted"/>
<dbReference type="OrthoDB" id="9757917at2"/>
<keyword evidence="7" id="KW-1185">Reference proteome</keyword>
<comment type="caution">
    <text evidence="6">The sequence shown here is derived from an EMBL/GenBank/DDBJ whole genome shotgun (WGS) entry which is preliminary data.</text>
</comment>
<sequence>MPVFRNRDEASVQTVADSASQYCARFPIGSGHRDVGVPLLVHRRCNSPMFDISNEIAYANLMVQAKTASPENAILGPSKWIDVQGKPGPDKWCADEAAILIDGLNRLKYGGAKPDLYVVTPFVIVQDHLRQEILKSRVLHGWVDNPGAWVWEHVGTVHTVQGREAEIVFFVLGAQMSSQNGARAWAGGRPNLVNVAVTRAKTSLYVIGNRQLWKSAGVFAVLDRYLPDGAA</sequence>
<dbReference type="InterPro" id="IPR041679">
    <property type="entry name" value="DNA2/NAM7-like_C"/>
</dbReference>
<feature type="domain" description="DNA2/NAM7 helicase-like C-terminal" evidence="5">
    <location>
        <begin position="44"/>
        <end position="210"/>
    </location>
</feature>
<evidence type="ECO:0000256" key="3">
    <source>
        <dbReference type="ARBA" id="ARBA00022806"/>
    </source>
</evidence>
<gene>
    <name evidence="6" type="ORF">A8V01_09500</name>
</gene>
<dbReference type="Gene3D" id="3.40.50.300">
    <property type="entry name" value="P-loop containing nucleotide triphosphate hydrolases"/>
    <property type="match status" value="1"/>
</dbReference>
<dbReference type="Proteomes" id="UP000236327">
    <property type="component" value="Unassembled WGS sequence"/>
</dbReference>
<dbReference type="InterPro" id="IPR027417">
    <property type="entry name" value="P-loop_NTPase"/>
</dbReference>
<dbReference type="PANTHER" id="PTHR43788">
    <property type="entry name" value="DNA2/NAM7 HELICASE FAMILY MEMBER"/>
    <property type="match status" value="1"/>
</dbReference>
<evidence type="ECO:0000256" key="4">
    <source>
        <dbReference type="ARBA" id="ARBA00022840"/>
    </source>
</evidence>
<evidence type="ECO:0000313" key="6">
    <source>
        <dbReference type="EMBL" id="PNU02592.1"/>
    </source>
</evidence>
<organism evidence="6 7">
    <name type="scientific">Novosphingobium guangzhouense</name>
    <dbReference type="NCBI Taxonomy" id="1850347"/>
    <lineage>
        <taxon>Bacteria</taxon>
        <taxon>Pseudomonadati</taxon>
        <taxon>Pseudomonadota</taxon>
        <taxon>Alphaproteobacteria</taxon>
        <taxon>Sphingomonadales</taxon>
        <taxon>Sphingomonadaceae</taxon>
        <taxon>Novosphingobium</taxon>
    </lineage>
</organism>
<dbReference type="GO" id="GO:0005524">
    <property type="term" value="F:ATP binding"/>
    <property type="evidence" value="ECO:0007669"/>
    <property type="project" value="UniProtKB-KW"/>
</dbReference>
<evidence type="ECO:0000256" key="2">
    <source>
        <dbReference type="ARBA" id="ARBA00022801"/>
    </source>
</evidence>
<dbReference type="PANTHER" id="PTHR43788:SF8">
    <property type="entry name" value="DNA-BINDING PROTEIN SMUBP-2"/>
    <property type="match status" value="1"/>
</dbReference>